<feature type="transmembrane region" description="Helical" evidence="11">
    <location>
        <begin position="357"/>
        <end position="377"/>
    </location>
</feature>
<dbReference type="GO" id="GO:0004674">
    <property type="term" value="F:protein serine/threonine kinase activity"/>
    <property type="evidence" value="ECO:0007669"/>
    <property type="project" value="UniProtKB-KW"/>
</dbReference>
<reference evidence="14 15" key="1">
    <citation type="submission" date="2019-08" db="EMBL/GenBank/DDBJ databases">
        <title>In-depth cultivation of the pig gut microbiome towards novel bacterial diversity and tailored functional studies.</title>
        <authorList>
            <person name="Wylensek D."/>
            <person name="Hitch T.C.A."/>
            <person name="Clavel T."/>
        </authorList>
    </citation>
    <scope>NUCLEOTIDE SEQUENCE [LARGE SCALE GENOMIC DNA]</scope>
    <source>
        <strain evidence="14 15">WCA-389-WT-23D1</strain>
    </source>
</reference>
<dbReference type="SUPFAM" id="SSF56112">
    <property type="entry name" value="Protein kinase-like (PK-like)"/>
    <property type="match status" value="1"/>
</dbReference>
<accession>A0A7X2TD52</accession>
<evidence type="ECO:0000256" key="2">
    <source>
        <dbReference type="ARBA" id="ARBA00022527"/>
    </source>
</evidence>
<dbReference type="SMART" id="SM00740">
    <property type="entry name" value="PASTA"/>
    <property type="match status" value="3"/>
</dbReference>
<evidence type="ECO:0000256" key="10">
    <source>
        <dbReference type="SAM" id="MobiDB-lite"/>
    </source>
</evidence>
<dbReference type="PROSITE" id="PS00108">
    <property type="entry name" value="PROTEIN_KINASE_ST"/>
    <property type="match status" value="1"/>
</dbReference>
<feature type="domain" description="PASTA" evidence="13">
    <location>
        <begin position="549"/>
        <end position="616"/>
    </location>
</feature>
<dbReference type="PANTHER" id="PTHR43289">
    <property type="entry name" value="MITOGEN-ACTIVATED PROTEIN KINASE KINASE KINASE 20-RELATED"/>
    <property type="match status" value="1"/>
</dbReference>
<feature type="binding site" evidence="9">
    <location>
        <position position="41"/>
    </location>
    <ligand>
        <name>ATP</name>
        <dbReference type="ChEBI" id="CHEBI:30616"/>
    </ligand>
</feature>
<proteinExistence type="predicted"/>
<evidence type="ECO:0000256" key="7">
    <source>
        <dbReference type="ARBA" id="ARBA00047899"/>
    </source>
</evidence>
<gene>
    <name evidence="14" type="primary">pknB</name>
    <name evidence="14" type="ORF">FYJ39_14180</name>
</gene>
<keyword evidence="15" id="KW-1185">Reference proteome</keyword>
<dbReference type="Pfam" id="PF00069">
    <property type="entry name" value="Pkinase"/>
    <property type="match status" value="1"/>
</dbReference>
<feature type="compositionally biased region" description="Basic residues" evidence="10">
    <location>
        <begin position="325"/>
        <end position="338"/>
    </location>
</feature>
<protein>
    <recommendedName>
        <fullName evidence="1">non-specific serine/threonine protein kinase</fullName>
        <ecNumber evidence="1">2.7.11.1</ecNumber>
    </recommendedName>
</protein>
<dbReference type="PROSITE" id="PS00107">
    <property type="entry name" value="PROTEIN_KINASE_ATP"/>
    <property type="match status" value="1"/>
</dbReference>
<feature type="domain" description="Protein kinase" evidence="12">
    <location>
        <begin position="12"/>
        <end position="270"/>
    </location>
</feature>
<keyword evidence="11" id="KW-0472">Membrane</keyword>
<name>A0A7X2TD52_9CLOT</name>
<dbReference type="FunFam" id="3.30.200.20:FF:000035">
    <property type="entry name" value="Serine/threonine protein kinase Stk1"/>
    <property type="match status" value="1"/>
</dbReference>
<evidence type="ECO:0000256" key="9">
    <source>
        <dbReference type="PROSITE-ProRule" id="PRU10141"/>
    </source>
</evidence>
<dbReference type="InterPro" id="IPR011009">
    <property type="entry name" value="Kinase-like_dom_sf"/>
</dbReference>
<evidence type="ECO:0000313" key="15">
    <source>
        <dbReference type="Proteomes" id="UP000429958"/>
    </source>
</evidence>
<dbReference type="Gene3D" id="1.10.510.10">
    <property type="entry name" value="Transferase(Phosphotransferase) domain 1"/>
    <property type="match status" value="1"/>
</dbReference>
<evidence type="ECO:0000259" key="12">
    <source>
        <dbReference type="PROSITE" id="PS50011"/>
    </source>
</evidence>
<dbReference type="PROSITE" id="PS51178">
    <property type="entry name" value="PASTA"/>
    <property type="match status" value="2"/>
</dbReference>
<keyword evidence="6 9" id="KW-0067">ATP-binding</keyword>
<dbReference type="EMBL" id="VUMD01000013">
    <property type="protein sequence ID" value="MSS37689.1"/>
    <property type="molecule type" value="Genomic_DNA"/>
</dbReference>
<dbReference type="InterPro" id="IPR000719">
    <property type="entry name" value="Prot_kinase_dom"/>
</dbReference>
<evidence type="ECO:0000256" key="5">
    <source>
        <dbReference type="ARBA" id="ARBA00022777"/>
    </source>
</evidence>
<evidence type="ECO:0000256" key="6">
    <source>
        <dbReference type="ARBA" id="ARBA00022840"/>
    </source>
</evidence>
<dbReference type="InterPro" id="IPR008271">
    <property type="entry name" value="Ser/Thr_kinase_AS"/>
</dbReference>
<evidence type="ECO:0000256" key="4">
    <source>
        <dbReference type="ARBA" id="ARBA00022741"/>
    </source>
</evidence>
<dbReference type="EC" id="2.7.11.1" evidence="1"/>
<dbReference type="Gene3D" id="3.30.200.20">
    <property type="entry name" value="Phosphorylase Kinase, domain 1"/>
    <property type="match status" value="1"/>
</dbReference>
<dbReference type="Proteomes" id="UP000429958">
    <property type="component" value="Unassembled WGS sequence"/>
</dbReference>
<keyword evidence="5 14" id="KW-0418">Kinase</keyword>
<evidence type="ECO:0000256" key="8">
    <source>
        <dbReference type="ARBA" id="ARBA00048679"/>
    </source>
</evidence>
<keyword evidence="2" id="KW-0723">Serine/threonine-protein kinase</keyword>
<feature type="domain" description="PASTA" evidence="13">
    <location>
        <begin position="413"/>
        <end position="480"/>
    </location>
</feature>
<dbReference type="AlphaFoldDB" id="A0A7X2TD52"/>
<dbReference type="PANTHER" id="PTHR43289:SF34">
    <property type="entry name" value="SERINE_THREONINE-PROTEIN KINASE YBDM-RELATED"/>
    <property type="match status" value="1"/>
</dbReference>
<dbReference type="NCBIfam" id="NF033483">
    <property type="entry name" value="PknB_PASTA_kin"/>
    <property type="match status" value="1"/>
</dbReference>
<dbReference type="SMART" id="SM00220">
    <property type="entry name" value="S_TKc"/>
    <property type="match status" value="1"/>
</dbReference>
<comment type="catalytic activity">
    <reaction evidence="8">
        <text>L-seryl-[protein] + ATP = O-phospho-L-seryl-[protein] + ADP + H(+)</text>
        <dbReference type="Rhea" id="RHEA:17989"/>
        <dbReference type="Rhea" id="RHEA-COMP:9863"/>
        <dbReference type="Rhea" id="RHEA-COMP:11604"/>
        <dbReference type="ChEBI" id="CHEBI:15378"/>
        <dbReference type="ChEBI" id="CHEBI:29999"/>
        <dbReference type="ChEBI" id="CHEBI:30616"/>
        <dbReference type="ChEBI" id="CHEBI:83421"/>
        <dbReference type="ChEBI" id="CHEBI:456216"/>
        <dbReference type="EC" id="2.7.11.1"/>
    </reaction>
</comment>
<evidence type="ECO:0000259" key="13">
    <source>
        <dbReference type="PROSITE" id="PS51178"/>
    </source>
</evidence>
<dbReference type="Pfam" id="PF03793">
    <property type="entry name" value="PASTA"/>
    <property type="match status" value="3"/>
</dbReference>
<keyword evidence="11" id="KW-0812">Transmembrane</keyword>
<keyword evidence="3" id="KW-0808">Transferase</keyword>
<dbReference type="CDD" id="cd14014">
    <property type="entry name" value="STKc_PknB_like"/>
    <property type="match status" value="1"/>
</dbReference>
<evidence type="ECO:0000256" key="11">
    <source>
        <dbReference type="SAM" id="Phobius"/>
    </source>
</evidence>
<organism evidence="14 15">
    <name type="scientific">Clostridium porci</name>
    <dbReference type="NCBI Taxonomy" id="2605778"/>
    <lineage>
        <taxon>Bacteria</taxon>
        <taxon>Bacillati</taxon>
        <taxon>Bacillota</taxon>
        <taxon>Clostridia</taxon>
        <taxon>Eubacteriales</taxon>
        <taxon>Clostridiaceae</taxon>
        <taxon>Clostridium</taxon>
    </lineage>
</organism>
<sequence>MLKPGTYLQGRYEILEKIGSGGMSVVYKAQCHTLNRPVAVKVLKEEFAFDESFVSKFKMEAQAAARLSHPNIVNVYDVVDEDSLHYIVMELIEGITLKNYIDKKGRLESKEAIGVALQVAKGIAAAHEEHIIHRDIKPQNMIISKDGKVKVADFGIARAVSTQTMNATAVGSVHYISPEQARGGYCDERSDIYSFGITLYEMVTGQVPFKGDNTITVALAHLEEPITKPSEHAPEILPALEQIILKCTQKRPDRRYASMMEVIADLQKTLINPAYNIYVGEGQVEEDELSKTRSISREELTNFQESRKTLREGHGEKQKEDFNRTVKRALKQSRRKGAARSEDKAGDSDVSAQFDRIVMLIGIVAAVLLVAVALFVFSRLTGLFRQGSAADKKTTAAVSTELTAASVDLSQLSENQTYMPNVLGLPQDMAEAKLKESTLVMRVAATDYSEKYEAGQVMSQTITEGTVVNKWSTVNVTVSKGSDKVDLRALNILSMTAEKAQAILEEKGLTVEKKTENSDNVVKGNVIRYSPEMVKVGESVELTVSLGARTASGIVPNLLGQTQTAADALLAEAGLVTGTVVFEPSDTVAEGLITNQSELPGTVLAPGAAVNYVISGSAGETTKEDGKYYIGSIDATCSLNNYIGPAVQTSRVRVLIRLKQTINGADIYTTLVSARLVVGGQTIPVVIPRIKGAYGVDSGTVEVVDADTLTVISSYPVTFFPAG</sequence>
<comment type="caution">
    <text evidence="14">The sequence shown here is derived from an EMBL/GenBank/DDBJ whole genome shotgun (WGS) entry which is preliminary data.</text>
</comment>
<feature type="region of interest" description="Disordered" evidence="10">
    <location>
        <begin position="288"/>
        <end position="345"/>
    </location>
</feature>
<comment type="catalytic activity">
    <reaction evidence="7">
        <text>L-threonyl-[protein] + ATP = O-phospho-L-threonyl-[protein] + ADP + H(+)</text>
        <dbReference type="Rhea" id="RHEA:46608"/>
        <dbReference type="Rhea" id="RHEA-COMP:11060"/>
        <dbReference type="Rhea" id="RHEA-COMP:11605"/>
        <dbReference type="ChEBI" id="CHEBI:15378"/>
        <dbReference type="ChEBI" id="CHEBI:30013"/>
        <dbReference type="ChEBI" id="CHEBI:30616"/>
        <dbReference type="ChEBI" id="CHEBI:61977"/>
        <dbReference type="ChEBI" id="CHEBI:456216"/>
        <dbReference type="EC" id="2.7.11.1"/>
    </reaction>
</comment>
<evidence type="ECO:0000313" key="14">
    <source>
        <dbReference type="EMBL" id="MSS37689.1"/>
    </source>
</evidence>
<evidence type="ECO:0000256" key="1">
    <source>
        <dbReference type="ARBA" id="ARBA00012513"/>
    </source>
</evidence>
<dbReference type="PROSITE" id="PS50011">
    <property type="entry name" value="PROTEIN_KINASE_DOM"/>
    <property type="match status" value="1"/>
</dbReference>
<dbReference type="CDD" id="cd06577">
    <property type="entry name" value="PASTA_pknB"/>
    <property type="match status" value="3"/>
</dbReference>
<dbReference type="RefSeq" id="WP_154473131.1">
    <property type="nucleotide sequence ID" value="NZ_VUMD01000013.1"/>
</dbReference>
<dbReference type="InterPro" id="IPR017441">
    <property type="entry name" value="Protein_kinase_ATP_BS"/>
</dbReference>
<keyword evidence="11" id="KW-1133">Transmembrane helix</keyword>
<dbReference type="InterPro" id="IPR005543">
    <property type="entry name" value="PASTA_dom"/>
</dbReference>
<dbReference type="FunFam" id="1.10.510.10:FF:000021">
    <property type="entry name" value="Serine/threonine protein kinase"/>
    <property type="match status" value="1"/>
</dbReference>
<evidence type="ECO:0000256" key="3">
    <source>
        <dbReference type="ARBA" id="ARBA00022679"/>
    </source>
</evidence>
<dbReference type="Gene3D" id="3.30.10.20">
    <property type="match status" value="3"/>
</dbReference>
<dbReference type="GO" id="GO:0005524">
    <property type="term" value="F:ATP binding"/>
    <property type="evidence" value="ECO:0007669"/>
    <property type="project" value="UniProtKB-UniRule"/>
</dbReference>
<feature type="compositionally biased region" description="Basic and acidic residues" evidence="10">
    <location>
        <begin position="289"/>
        <end position="324"/>
    </location>
</feature>
<keyword evidence="4 9" id="KW-0547">Nucleotide-binding</keyword>